<feature type="compositionally biased region" description="Low complexity" evidence="1">
    <location>
        <begin position="244"/>
        <end position="254"/>
    </location>
</feature>
<feature type="compositionally biased region" description="Polar residues" evidence="1">
    <location>
        <begin position="269"/>
        <end position="282"/>
    </location>
</feature>
<dbReference type="Proteomes" id="UP000078529">
    <property type="component" value="Unassembled WGS sequence"/>
</dbReference>
<keyword evidence="3" id="KW-1185">Reference proteome</keyword>
<proteinExistence type="predicted"/>
<gene>
    <name evidence="2" type="ORF">NS365_01140</name>
</gene>
<comment type="caution">
    <text evidence="2">The sequence shown here is derived from an EMBL/GenBank/DDBJ whole genome shotgun (WGS) entry which is preliminary data.</text>
</comment>
<feature type="region of interest" description="Disordered" evidence="1">
    <location>
        <begin position="236"/>
        <end position="283"/>
    </location>
</feature>
<feature type="compositionally biased region" description="Low complexity" evidence="1">
    <location>
        <begin position="23"/>
        <end position="38"/>
    </location>
</feature>
<dbReference type="RefSeq" id="WP_058598428.1">
    <property type="nucleotide sequence ID" value="NZ_LDQA01000001.1"/>
</dbReference>
<accession>A0A147DBL7</accession>
<evidence type="ECO:0000313" key="3">
    <source>
        <dbReference type="Proteomes" id="UP000078529"/>
    </source>
</evidence>
<evidence type="ECO:0000256" key="1">
    <source>
        <dbReference type="SAM" id="MobiDB-lite"/>
    </source>
</evidence>
<dbReference type="AlphaFoldDB" id="A0A147DBL7"/>
<dbReference type="PATRIC" id="fig|401562.4.peg.229"/>
<name>A0A147DBL7_9HYPH</name>
<dbReference type="EMBL" id="LDQA01000001">
    <property type="protein sequence ID" value="KTR08570.1"/>
    <property type="molecule type" value="Genomic_DNA"/>
</dbReference>
<feature type="region of interest" description="Disordered" evidence="1">
    <location>
        <begin position="12"/>
        <end position="38"/>
    </location>
</feature>
<evidence type="ECO:0000313" key="2">
    <source>
        <dbReference type="EMBL" id="KTR08570.1"/>
    </source>
</evidence>
<reference evidence="2 3" key="1">
    <citation type="journal article" date="2016" name="Front. Microbiol.">
        <title>Genomic Resource of Rice Seed Associated Bacteria.</title>
        <authorList>
            <person name="Midha S."/>
            <person name="Bansal K."/>
            <person name="Sharma S."/>
            <person name="Kumar N."/>
            <person name="Patil P.P."/>
            <person name="Chaudhry V."/>
            <person name="Patil P.B."/>
        </authorList>
    </citation>
    <scope>NUCLEOTIDE SEQUENCE [LARGE SCALE GENOMIC DNA]</scope>
    <source>
        <strain evidence="2 3">NS365</strain>
    </source>
</reference>
<protein>
    <submittedName>
        <fullName evidence="2">Uncharacterized protein</fullName>
    </submittedName>
</protein>
<sequence>MRNLLNLILRAPDGEGGGGGAPAAGAPDGGAPAAPPAGAGAGVGAGVGVGGEGGTPAAPQTYRPEGLSDQYFGETDHQTIDKLTAAIAARGEVPADVAAYRQIGDVPDELKPYYATIEQDGLFDAVASKAKDLGVTTAQLHGILGAYMSGAAEMGLLEPPIDVAAERSALLPDDAKSLPKAEQDRRIDQRMNDNLGWLDLMVKRGLPADSAKHMSLMMGDTADGHKAIEWFRSQLTGSGEPRPAGAGSSAAGSSTKDELSRRVALPENTPGNPKFSKSSYDQLQKDYEAAYPG</sequence>
<organism evidence="2 3">
    <name type="scientific">Aureimonas ureilytica</name>
    <dbReference type="NCBI Taxonomy" id="401562"/>
    <lineage>
        <taxon>Bacteria</taxon>
        <taxon>Pseudomonadati</taxon>
        <taxon>Pseudomonadota</taxon>
        <taxon>Alphaproteobacteria</taxon>
        <taxon>Hyphomicrobiales</taxon>
        <taxon>Aurantimonadaceae</taxon>
        <taxon>Aureimonas</taxon>
    </lineage>
</organism>